<organism evidence="1 2">
    <name type="scientific">Portunus trituberculatus</name>
    <name type="common">Swimming crab</name>
    <name type="synonym">Neptunus trituberculatus</name>
    <dbReference type="NCBI Taxonomy" id="210409"/>
    <lineage>
        <taxon>Eukaryota</taxon>
        <taxon>Metazoa</taxon>
        <taxon>Ecdysozoa</taxon>
        <taxon>Arthropoda</taxon>
        <taxon>Crustacea</taxon>
        <taxon>Multicrustacea</taxon>
        <taxon>Malacostraca</taxon>
        <taxon>Eumalacostraca</taxon>
        <taxon>Eucarida</taxon>
        <taxon>Decapoda</taxon>
        <taxon>Pleocyemata</taxon>
        <taxon>Brachyura</taxon>
        <taxon>Eubrachyura</taxon>
        <taxon>Portunoidea</taxon>
        <taxon>Portunidae</taxon>
        <taxon>Portuninae</taxon>
        <taxon>Portunus</taxon>
    </lineage>
</organism>
<dbReference type="Proteomes" id="UP000324222">
    <property type="component" value="Unassembled WGS sequence"/>
</dbReference>
<reference evidence="1 2" key="1">
    <citation type="submission" date="2019-05" db="EMBL/GenBank/DDBJ databases">
        <title>Another draft genome of Portunus trituberculatus and its Hox gene families provides insights of decapod evolution.</title>
        <authorList>
            <person name="Jeong J.-H."/>
            <person name="Song I."/>
            <person name="Kim S."/>
            <person name="Choi T."/>
            <person name="Kim D."/>
            <person name="Ryu S."/>
            <person name="Kim W."/>
        </authorList>
    </citation>
    <scope>NUCLEOTIDE SEQUENCE [LARGE SCALE GENOMIC DNA]</scope>
    <source>
        <tissue evidence="1">Muscle</tissue>
    </source>
</reference>
<sequence>MLSKDDPLISKYFLDWEIWRLQTGTQTETQALDCFIYTLMVKSEGQFPNFIFPTPLNPSNKLGDLYEICDYLGGIGIHCWSEQKVRYL</sequence>
<protein>
    <submittedName>
        <fullName evidence="1">Uncharacterized protein</fullName>
    </submittedName>
</protein>
<evidence type="ECO:0000313" key="2">
    <source>
        <dbReference type="Proteomes" id="UP000324222"/>
    </source>
</evidence>
<gene>
    <name evidence="1" type="ORF">E2C01_057639</name>
</gene>
<name>A0A5B7GTH9_PORTR</name>
<dbReference type="AlphaFoldDB" id="A0A5B7GTH9"/>
<proteinExistence type="predicted"/>
<dbReference type="EMBL" id="VSRR010020946">
    <property type="protein sequence ID" value="MPC63541.1"/>
    <property type="molecule type" value="Genomic_DNA"/>
</dbReference>
<keyword evidence="2" id="KW-1185">Reference proteome</keyword>
<comment type="caution">
    <text evidence="1">The sequence shown here is derived from an EMBL/GenBank/DDBJ whole genome shotgun (WGS) entry which is preliminary data.</text>
</comment>
<evidence type="ECO:0000313" key="1">
    <source>
        <dbReference type="EMBL" id="MPC63541.1"/>
    </source>
</evidence>
<accession>A0A5B7GTH9</accession>